<dbReference type="SUPFAM" id="SSF158472">
    <property type="entry name" value="HAMP domain-like"/>
    <property type="match status" value="1"/>
</dbReference>
<dbReference type="InterPro" id="IPR050640">
    <property type="entry name" value="Bact_2-comp_sensor_kinase"/>
</dbReference>
<dbReference type="KEGG" id="byl:A4V09_12265"/>
<keyword evidence="2" id="KW-0597">Phosphoprotein</keyword>
<feature type="transmembrane region" description="Helical" evidence="6">
    <location>
        <begin position="307"/>
        <end position="328"/>
    </location>
</feature>
<dbReference type="Gene3D" id="3.30.450.20">
    <property type="entry name" value="PAS domain"/>
    <property type="match status" value="2"/>
</dbReference>
<comment type="subcellular location">
    <subcellularLocation>
        <location evidence="1">Membrane</location>
    </subcellularLocation>
</comment>
<evidence type="ECO:0000313" key="8">
    <source>
        <dbReference type="EMBL" id="ANU76473.1"/>
    </source>
</evidence>
<dbReference type="Pfam" id="PF06580">
    <property type="entry name" value="His_kinase"/>
    <property type="match status" value="1"/>
</dbReference>
<reference evidence="8" key="1">
    <citation type="submission" date="2017-04" db="EMBL/GenBank/DDBJ databases">
        <title>Complete Genome Sequences of Twelve Strains of a Stable Defined Moderately Diverse Mouse Microbiota 2 (sDMDMm2).</title>
        <authorList>
            <person name="Uchimura Y."/>
            <person name="Wyss M."/>
            <person name="Brugiroux S."/>
            <person name="Limenitakis J.P."/>
            <person name="Stecher B."/>
            <person name="McCoy K.D."/>
            <person name="Macpherson A.J."/>
        </authorList>
    </citation>
    <scope>NUCLEOTIDE SEQUENCE</scope>
    <source>
        <strain evidence="8">YL58</strain>
    </source>
</reference>
<evidence type="ECO:0000256" key="2">
    <source>
        <dbReference type="ARBA" id="ARBA00022553"/>
    </source>
</evidence>
<evidence type="ECO:0000256" key="4">
    <source>
        <dbReference type="ARBA" id="ARBA00022777"/>
    </source>
</evidence>
<dbReference type="Pfam" id="PF00672">
    <property type="entry name" value="HAMP"/>
    <property type="match status" value="1"/>
</dbReference>
<keyword evidence="6" id="KW-0812">Transmembrane</keyword>
<dbReference type="GO" id="GO:0016020">
    <property type="term" value="C:membrane"/>
    <property type="evidence" value="ECO:0007669"/>
    <property type="project" value="UniProtKB-SubCell"/>
</dbReference>
<protein>
    <submittedName>
        <fullName evidence="8">Sensor histidine kinase</fullName>
    </submittedName>
</protein>
<evidence type="ECO:0000256" key="1">
    <source>
        <dbReference type="ARBA" id="ARBA00004370"/>
    </source>
</evidence>
<feature type="domain" description="HAMP" evidence="7">
    <location>
        <begin position="331"/>
        <end position="383"/>
    </location>
</feature>
<gene>
    <name evidence="8" type="ORF">A4V09_12265</name>
</gene>
<keyword evidence="6" id="KW-1133">Transmembrane helix</keyword>
<dbReference type="CDD" id="cd06225">
    <property type="entry name" value="HAMP"/>
    <property type="match status" value="1"/>
</dbReference>
<dbReference type="PANTHER" id="PTHR34220:SF7">
    <property type="entry name" value="SENSOR HISTIDINE KINASE YPDA"/>
    <property type="match status" value="1"/>
</dbReference>
<organism evidence="8 9">
    <name type="scientific">Blautia pseudococcoides</name>
    <dbReference type="NCBI Taxonomy" id="1796616"/>
    <lineage>
        <taxon>Bacteria</taxon>
        <taxon>Bacillati</taxon>
        <taxon>Bacillota</taxon>
        <taxon>Clostridia</taxon>
        <taxon>Lachnospirales</taxon>
        <taxon>Lachnospiraceae</taxon>
        <taxon>Blautia</taxon>
    </lineage>
</organism>
<feature type="transmembrane region" description="Helical" evidence="6">
    <location>
        <begin position="21"/>
        <end position="40"/>
    </location>
</feature>
<keyword evidence="5" id="KW-0175">Coiled coil</keyword>
<dbReference type="Gene3D" id="3.30.565.10">
    <property type="entry name" value="Histidine kinase-like ATPase, C-terminal domain"/>
    <property type="match status" value="1"/>
</dbReference>
<dbReference type="Gene3D" id="6.10.340.10">
    <property type="match status" value="1"/>
</dbReference>
<dbReference type="SMART" id="SM00304">
    <property type="entry name" value="HAMP"/>
    <property type="match status" value="1"/>
</dbReference>
<accession>A0A1C7ICA6</accession>
<dbReference type="InterPro" id="IPR003594">
    <property type="entry name" value="HATPase_dom"/>
</dbReference>
<dbReference type="InterPro" id="IPR036890">
    <property type="entry name" value="HATPase_C_sf"/>
</dbReference>
<dbReference type="EMBL" id="CP015405">
    <property type="protein sequence ID" value="ANU76473.1"/>
    <property type="molecule type" value="Genomic_DNA"/>
</dbReference>
<dbReference type="GO" id="GO:0000155">
    <property type="term" value="F:phosphorelay sensor kinase activity"/>
    <property type="evidence" value="ECO:0007669"/>
    <property type="project" value="InterPro"/>
</dbReference>
<dbReference type="Proteomes" id="UP000092574">
    <property type="component" value="Chromosome"/>
</dbReference>
<dbReference type="InterPro" id="IPR010559">
    <property type="entry name" value="Sig_transdc_His_kin_internal"/>
</dbReference>
<evidence type="ECO:0000256" key="3">
    <source>
        <dbReference type="ARBA" id="ARBA00022679"/>
    </source>
</evidence>
<dbReference type="InterPro" id="IPR003660">
    <property type="entry name" value="HAMP_dom"/>
</dbReference>
<dbReference type="PANTHER" id="PTHR34220">
    <property type="entry name" value="SENSOR HISTIDINE KINASE YPDA"/>
    <property type="match status" value="1"/>
</dbReference>
<keyword evidence="3" id="KW-0808">Transferase</keyword>
<dbReference type="Pfam" id="PF02518">
    <property type="entry name" value="HATPase_c"/>
    <property type="match status" value="1"/>
</dbReference>
<name>A0A1C7ICA6_9FIRM</name>
<feature type="coiled-coil region" evidence="5">
    <location>
        <begin position="368"/>
        <end position="405"/>
    </location>
</feature>
<sequence length="620" mass="71063">MGKIKKKLQSLGLGRKILLSNLVLFVVPCLILMLLLFNLVQTGANERLNSSKMVILNQIDQNMEDMFQDIISYTNYFYCNRELNRLISLRDFPAPYDEIVTQKHIRSYFRESRIIYSNMDYNMRLLCDNGKNYSTEDDGSENLVYPRLEQLMQEDWYQQLGENTSSIKYIPAYVSEEFQKTEDGSAMRAVRLTKNLNSGRVLGIMEVNIQQKQMKDIFQGGLEKESQQVFLMDGTGRILCSTEDSLTQQRVEEKGYLSKLTGYDHGYFSAGMNGQPAQVSFVTNETTGWKLVMYEEEKGAVWAGNRIFVMILLVAAVYVLLAVFMSVYNSRYISGPLQKLKADMKNVYRGDLTVRTPVETTDEFGQLSLQFNQMLERIEELIVRLEQEEEEKRSLEMQALQAQINPHFLYNTLASIRFLVEMDMGDRADQSLLALVKLLRRTYSDKRELIPVAEEMESLKNYLVLMENRYQDTFVWNLEVSAEAGDCLIPRISVQPLVENAIAHGFCQKEDTGHILIEARAEGGILLVRVEDDGIGGNLEYIREVLAGKEETHTKEQFSGIGIRNVQKRLQIIYGEEYGISAEHTSGGGMRFDIRIPHKAVQKGVRTTGQEEMRDIRCGL</sequence>
<evidence type="ECO:0000259" key="7">
    <source>
        <dbReference type="PROSITE" id="PS50885"/>
    </source>
</evidence>
<dbReference type="AlphaFoldDB" id="A0A1C7ICA6"/>
<keyword evidence="4 8" id="KW-0418">Kinase</keyword>
<proteinExistence type="predicted"/>
<keyword evidence="6" id="KW-0472">Membrane</keyword>
<dbReference type="SUPFAM" id="SSF55874">
    <property type="entry name" value="ATPase domain of HSP90 chaperone/DNA topoisomerase II/histidine kinase"/>
    <property type="match status" value="1"/>
</dbReference>
<dbReference type="OrthoDB" id="9809348at2"/>
<evidence type="ECO:0000256" key="5">
    <source>
        <dbReference type="SAM" id="Coils"/>
    </source>
</evidence>
<keyword evidence="9" id="KW-1185">Reference proteome</keyword>
<dbReference type="RefSeq" id="WP_065542637.1">
    <property type="nucleotide sequence ID" value="NZ_CP015405.2"/>
</dbReference>
<evidence type="ECO:0000313" key="9">
    <source>
        <dbReference type="Proteomes" id="UP000092574"/>
    </source>
</evidence>
<dbReference type="STRING" id="1796616.A4V09_12265"/>
<dbReference type="PROSITE" id="PS50885">
    <property type="entry name" value="HAMP"/>
    <property type="match status" value="1"/>
</dbReference>
<evidence type="ECO:0000256" key="6">
    <source>
        <dbReference type="SAM" id="Phobius"/>
    </source>
</evidence>